<feature type="region of interest" description="Disordered" evidence="1">
    <location>
        <begin position="924"/>
        <end position="1043"/>
    </location>
</feature>
<feature type="compositionally biased region" description="Polar residues" evidence="1">
    <location>
        <begin position="1004"/>
        <end position="1026"/>
    </location>
</feature>
<feature type="transmembrane region" description="Helical" evidence="2">
    <location>
        <begin position="819"/>
        <end position="842"/>
    </location>
</feature>
<evidence type="ECO:0000256" key="3">
    <source>
        <dbReference type="SAM" id="SignalP"/>
    </source>
</evidence>
<dbReference type="OrthoDB" id="6128329at2759"/>
<feature type="chain" id="PRO_5034366776" evidence="3">
    <location>
        <begin position="26"/>
        <end position="1104"/>
    </location>
</feature>
<dbReference type="Proteomes" id="UP000694844">
    <property type="component" value="Chromosome 4"/>
</dbReference>
<keyword evidence="2" id="KW-0812">Transmembrane</keyword>
<reference evidence="5" key="1">
    <citation type="submission" date="2025-08" db="UniProtKB">
        <authorList>
            <consortium name="RefSeq"/>
        </authorList>
    </citation>
    <scope>IDENTIFICATION</scope>
    <source>
        <tissue evidence="5">Whole sample</tissue>
    </source>
</reference>
<evidence type="ECO:0000313" key="4">
    <source>
        <dbReference type="Proteomes" id="UP000694844"/>
    </source>
</evidence>
<name>A0A8B8DNQ2_CRAVI</name>
<feature type="transmembrane region" description="Helical" evidence="2">
    <location>
        <begin position="514"/>
        <end position="535"/>
    </location>
</feature>
<proteinExistence type="predicted"/>
<organism evidence="4 5">
    <name type="scientific">Crassostrea virginica</name>
    <name type="common">Eastern oyster</name>
    <dbReference type="NCBI Taxonomy" id="6565"/>
    <lineage>
        <taxon>Eukaryota</taxon>
        <taxon>Metazoa</taxon>
        <taxon>Spiralia</taxon>
        <taxon>Lophotrochozoa</taxon>
        <taxon>Mollusca</taxon>
        <taxon>Bivalvia</taxon>
        <taxon>Autobranchia</taxon>
        <taxon>Pteriomorphia</taxon>
        <taxon>Ostreida</taxon>
        <taxon>Ostreoidea</taxon>
        <taxon>Ostreidae</taxon>
        <taxon>Crassostrea</taxon>
    </lineage>
</organism>
<feature type="signal peptide" evidence="3">
    <location>
        <begin position="1"/>
        <end position="25"/>
    </location>
</feature>
<feature type="transmembrane region" description="Helical" evidence="2">
    <location>
        <begin position="192"/>
        <end position="215"/>
    </location>
</feature>
<dbReference type="KEGG" id="cvn:111128197"/>
<gene>
    <name evidence="5" type="primary">LOC111128197</name>
</gene>
<dbReference type="RefSeq" id="XP_022329395.1">
    <property type="nucleotide sequence ID" value="XM_022473687.1"/>
</dbReference>
<keyword evidence="4" id="KW-1185">Reference proteome</keyword>
<feature type="transmembrane region" description="Helical" evidence="2">
    <location>
        <begin position="625"/>
        <end position="655"/>
    </location>
</feature>
<dbReference type="AlphaFoldDB" id="A0A8B8DNQ2"/>
<feature type="transmembrane region" description="Helical" evidence="2">
    <location>
        <begin position="436"/>
        <end position="459"/>
    </location>
</feature>
<keyword evidence="2" id="KW-1133">Transmembrane helix</keyword>
<protein>
    <submittedName>
        <fullName evidence="5">Uncharacterized protein LOC111128197</fullName>
    </submittedName>
</protein>
<feature type="compositionally biased region" description="Polar residues" evidence="1">
    <location>
        <begin position="924"/>
        <end position="947"/>
    </location>
</feature>
<feature type="transmembrane region" description="Helical" evidence="2">
    <location>
        <begin position="381"/>
        <end position="401"/>
    </location>
</feature>
<keyword evidence="3" id="KW-0732">Signal</keyword>
<evidence type="ECO:0000256" key="2">
    <source>
        <dbReference type="SAM" id="Phobius"/>
    </source>
</evidence>
<feature type="transmembrane region" description="Helical" evidence="2">
    <location>
        <begin position="661"/>
        <end position="679"/>
    </location>
</feature>
<sequence>MKIGQSVSAFLMLSVIFRCSGIAFSNSEANVTRGQASCNVHFSQWLSRRAIRSLERGQVAGVKVVLRRGQLNNSTTEWILLQEGDTRTAFFSVYPVMSMAQWALSWSFQTNVVSFSDTPSKCLGDVRENSFRAKVRQLVIEHVHNYVSSPVYLCSEEFENATDSVNPIPIMLCCKKNGHGEVQCEEIQTEGLATFFFVCLFVMKLIVVIFIIRVIPKALYRKRHCYKEFIFSLKAPLEMEITKRFSPPPSISKLRTVELGAKYSSCGYQYQLKFGENLDRLSDVLETMDMSKTENYKLRAVWFKVDPERLVQRDKAPVGFLNFLYRRLFQCKCYVHGRKQKVLENLEAFKDRDFVSLHDCCKRKISKNITWETLVRNMVQVFTAFFILWVPIIVITIFWNFEERFIREKVEAAKFHNVETTLPFYSMRLVTISFMYGFYSVYQACFVVWFLPLVMLIVMKIMTDDTLWKRTVWVFLRSLVYVKHFSTLGTSWAASFLLRSFTSKTLTDVNAVNVFLWIIVKLASLVVVIFFLLFCKLSLINMLVQLLWRFSREIVRCLRKANEEDQRSDLEDLVQDKSNNDCENSLKGLLNLPPTNEIDEDNVDEPSFPRSPCSRFIWCFFCFGWLAFIVCGIPIFFDFFFILVDIFIFIIIGLIINIRDLAQYFIIVFFICVYAGMYVKRVEKLFQQFNNEIQNFLLERHTRSILNRNLMDDTTPAANRCYQVIPGRGCGRCAACHVFTTKNGIPKWKARHLVQFIDDKGEPCIPKNFFFQACYINHHACPGSLSNHYYQAVVTTLFWTLYFLAVVFLVKITHPALPWWGALLIYTLLGLLPIILTTGYFSGKPLKNLDTKDDIFKQKLEHIIREYKQEWPVIDLEVSRRTKLDDSIPSLLEGNDDVNNDAKCWFQTPNKTCVCLNIPNQKPTNVDDTIQTESAPPTPVKRTNSKNGFHGSRTLRGQWSTFDSGFSRQSSKSLQTTPPLSPSRRQTKTKLKSSGSIGGDIQESLDSINCRPSTRSSSGKQKSYRGTSDEMKPEGSSSEGVHFLPKTYPGSCCVSTKDDTISIASTLSNHSHDQHHQEAITDILKNMKSLNHDGTATQTLVADV</sequence>
<feature type="transmembrane region" description="Helical" evidence="2">
    <location>
        <begin position="792"/>
        <end position="813"/>
    </location>
</feature>
<accession>A0A8B8DNQ2</accession>
<evidence type="ECO:0000256" key="1">
    <source>
        <dbReference type="SAM" id="MobiDB-lite"/>
    </source>
</evidence>
<feature type="transmembrane region" description="Helical" evidence="2">
    <location>
        <begin position="471"/>
        <end position="494"/>
    </location>
</feature>
<feature type="compositionally biased region" description="Polar residues" evidence="1">
    <location>
        <begin position="955"/>
        <end position="978"/>
    </location>
</feature>
<evidence type="ECO:0000313" key="5">
    <source>
        <dbReference type="RefSeq" id="XP_022329395.1"/>
    </source>
</evidence>
<dbReference type="GeneID" id="111128197"/>
<keyword evidence="2" id="KW-0472">Membrane</keyword>